<organism evidence="7 8">
    <name type="scientific">Hyaloscypha hepaticicola</name>
    <dbReference type="NCBI Taxonomy" id="2082293"/>
    <lineage>
        <taxon>Eukaryota</taxon>
        <taxon>Fungi</taxon>
        <taxon>Dikarya</taxon>
        <taxon>Ascomycota</taxon>
        <taxon>Pezizomycotina</taxon>
        <taxon>Leotiomycetes</taxon>
        <taxon>Helotiales</taxon>
        <taxon>Hyaloscyphaceae</taxon>
        <taxon>Hyaloscypha</taxon>
    </lineage>
</organism>
<feature type="domain" description="GH16" evidence="6">
    <location>
        <begin position="3"/>
        <end position="271"/>
    </location>
</feature>
<dbReference type="PANTHER" id="PTHR10963">
    <property type="entry name" value="GLYCOSYL HYDROLASE-RELATED"/>
    <property type="match status" value="1"/>
</dbReference>
<gene>
    <name evidence="7" type="ORF">NA56DRAFT_692796</name>
</gene>
<comment type="similarity">
    <text evidence="2">Belongs to the glycosyl hydrolase 16 family.</text>
</comment>
<protein>
    <recommendedName>
        <fullName evidence="3">endo-1,3(4)-beta-glucanase</fullName>
        <ecNumber evidence="3">3.2.1.6</ecNumber>
    </recommendedName>
</protein>
<dbReference type="OrthoDB" id="192832at2759"/>
<evidence type="ECO:0000313" key="8">
    <source>
        <dbReference type="Proteomes" id="UP000235672"/>
    </source>
</evidence>
<evidence type="ECO:0000256" key="2">
    <source>
        <dbReference type="ARBA" id="ARBA00006865"/>
    </source>
</evidence>
<accession>A0A2J6PQG1</accession>
<dbReference type="EMBL" id="KZ613507">
    <property type="protein sequence ID" value="PMD16268.1"/>
    <property type="molecule type" value="Genomic_DNA"/>
</dbReference>
<evidence type="ECO:0000256" key="1">
    <source>
        <dbReference type="ARBA" id="ARBA00000124"/>
    </source>
</evidence>
<proteinExistence type="inferred from homology"/>
<evidence type="ECO:0000256" key="4">
    <source>
        <dbReference type="ARBA" id="ARBA00022801"/>
    </source>
</evidence>
<dbReference type="Pfam" id="PF26113">
    <property type="entry name" value="GH16_XgeA"/>
    <property type="match status" value="1"/>
</dbReference>
<dbReference type="PANTHER" id="PTHR10963:SF24">
    <property type="entry name" value="GLYCOSIDASE C21B10.07-RELATED"/>
    <property type="match status" value="1"/>
</dbReference>
<name>A0A2J6PQG1_9HELO</name>
<dbReference type="Gene3D" id="2.60.120.200">
    <property type="match status" value="1"/>
</dbReference>
<dbReference type="EC" id="3.2.1.6" evidence="3"/>
<dbReference type="InterPro" id="IPR000757">
    <property type="entry name" value="Beta-glucanase-like"/>
</dbReference>
<dbReference type="STRING" id="1745343.A0A2J6PQG1"/>
<evidence type="ECO:0000256" key="5">
    <source>
        <dbReference type="ARBA" id="ARBA00023295"/>
    </source>
</evidence>
<comment type="catalytic activity">
    <reaction evidence="1">
        <text>Endohydrolysis of (1-&gt;3)- or (1-&gt;4)-linkages in beta-D-glucans when the glucose residue whose reducing group is involved in the linkage to be hydrolyzed is itself substituted at C-3.</text>
        <dbReference type="EC" id="3.2.1.6"/>
    </reaction>
</comment>
<keyword evidence="8" id="KW-1185">Reference proteome</keyword>
<sequence length="304" mass="32402">MGVAPSTPSYPPSAYTLVQTFNSANFFNEFSFFTGADPTEGFVDYVNINTARSQNLVNNANNQVYLGVDTTTYQPAGGRESVRLTSNQAFGEGLFIADIQHMPTGCGVWPAFWMFGPNWPASGEIDIIEGVNNQNTDSITLHTNPGCVVSNPNSQSGTYTITTNCNSGNAGEGCSTGTANPNDFGAGFNGVGGGTYAMQWASTGIYVWFWQRGQVPGDIAANEPDTLSWGTPLVTFTGGGCKFDTYFANQNIVFDTTFCGDWAGAVWGSGSCASLAPTCNQYVANNPGAFTDAYWLINSIQVYQ</sequence>
<dbReference type="AlphaFoldDB" id="A0A2J6PQG1"/>
<dbReference type="GO" id="GO:0052861">
    <property type="term" value="F:endo-1,3(4)-beta-glucanase activity"/>
    <property type="evidence" value="ECO:0007669"/>
    <property type="project" value="UniProtKB-EC"/>
</dbReference>
<keyword evidence="4 7" id="KW-0378">Hydrolase</keyword>
<dbReference type="InterPro" id="IPR013320">
    <property type="entry name" value="ConA-like_dom_sf"/>
</dbReference>
<dbReference type="Proteomes" id="UP000235672">
    <property type="component" value="Unassembled WGS sequence"/>
</dbReference>
<dbReference type="SUPFAM" id="SSF49899">
    <property type="entry name" value="Concanavalin A-like lectins/glucanases"/>
    <property type="match status" value="1"/>
</dbReference>
<evidence type="ECO:0000313" key="7">
    <source>
        <dbReference type="EMBL" id="PMD16268.1"/>
    </source>
</evidence>
<evidence type="ECO:0000256" key="3">
    <source>
        <dbReference type="ARBA" id="ARBA00012599"/>
    </source>
</evidence>
<dbReference type="InterPro" id="IPR050546">
    <property type="entry name" value="Glycosyl_Hydrlase_16"/>
</dbReference>
<keyword evidence="5" id="KW-0326">Glycosidase</keyword>
<dbReference type="FunFam" id="2.60.120.200:FF:000114">
    <property type="entry name" value="Probable endo-1,3(4)-beta-glucanase NFIA_089530"/>
    <property type="match status" value="1"/>
</dbReference>
<dbReference type="GO" id="GO:0009251">
    <property type="term" value="P:glucan catabolic process"/>
    <property type="evidence" value="ECO:0007669"/>
    <property type="project" value="TreeGrafter"/>
</dbReference>
<dbReference type="CDD" id="cd02181">
    <property type="entry name" value="GH16_fungal_Lam16A_glucanase"/>
    <property type="match status" value="1"/>
</dbReference>
<dbReference type="PROSITE" id="PS51762">
    <property type="entry name" value="GH16_2"/>
    <property type="match status" value="1"/>
</dbReference>
<reference evidence="7 8" key="1">
    <citation type="submission" date="2016-05" db="EMBL/GenBank/DDBJ databases">
        <title>A degradative enzymes factory behind the ericoid mycorrhizal symbiosis.</title>
        <authorList>
            <consortium name="DOE Joint Genome Institute"/>
            <person name="Martino E."/>
            <person name="Morin E."/>
            <person name="Grelet G."/>
            <person name="Kuo A."/>
            <person name="Kohler A."/>
            <person name="Daghino S."/>
            <person name="Barry K."/>
            <person name="Choi C."/>
            <person name="Cichocki N."/>
            <person name="Clum A."/>
            <person name="Copeland A."/>
            <person name="Hainaut M."/>
            <person name="Haridas S."/>
            <person name="Labutti K."/>
            <person name="Lindquist E."/>
            <person name="Lipzen A."/>
            <person name="Khouja H.-R."/>
            <person name="Murat C."/>
            <person name="Ohm R."/>
            <person name="Olson A."/>
            <person name="Spatafora J."/>
            <person name="Veneault-Fourrey C."/>
            <person name="Henrissat B."/>
            <person name="Grigoriev I."/>
            <person name="Martin F."/>
            <person name="Perotto S."/>
        </authorList>
    </citation>
    <scope>NUCLEOTIDE SEQUENCE [LARGE SCALE GENOMIC DNA]</scope>
    <source>
        <strain evidence="7 8">UAMH 7357</strain>
    </source>
</reference>
<evidence type="ECO:0000259" key="6">
    <source>
        <dbReference type="PROSITE" id="PS51762"/>
    </source>
</evidence>